<dbReference type="Proteomes" id="UP000028875">
    <property type="component" value="Unassembled WGS sequence"/>
</dbReference>
<feature type="domain" description="Amidohydrolase 3" evidence="1">
    <location>
        <begin position="51"/>
        <end position="532"/>
    </location>
</feature>
<dbReference type="SUPFAM" id="SSF51556">
    <property type="entry name" value="Metallo-dependent hydrolases"/>
    <property type="match status" value="1"/>
</dbReference>
<evidence type="ECO:0000313" key="3">
    <source>
        <dbReference type="Proteomes" id="UP000028875"/>
    </source>
</evidence>
<dbReference type="SUPFAM" id="SSF51338">
    <property type="entry name" value="Composite domain of metallo-dependent hydrolases"/>
    <property type="match status" value="1"/>
</dbReference>
<dbReference type="Pfam" id="PF07969">
    <property type="entry name" value="Amidohydro_3"/>
    <property type="match status" value="1"/>
</dbReference>
<dbReference type="InterPro" id="IPR033932">
    <property type="entry name" value="YtcJ-like"/>
</dbReference>
<dbReference type="CDD" id="cd01300">
    <property type="entry name" value="YtcJ_like"/>
    <property type="match status" value="1"/>
</dbReference>
<name>A0A024QHC1_9BACI</name>
<comment type="caution">
    <text evidence="2">The sequence shown here is derived from an EMBL/GenBank/DDBJ whole genome shotgun (WGS) entry which is preliminary data.</text>
</comment>
<keyword evidence="3" id="KW-1185">Reference proteome</keyword>
<dbReference type="GO" id="GO:0016810">
    <property type="term" value="F:hydrolase activity, acting on carbon-nitrogen (but not peptide) bonds"/>
    <property type="evidence" value="ECO:0007669"/>
    <property type="project" value="InterPro"/>
</dbReference>
<proteinExistence type="predicted"/>
<dbReference type="eggNOG" id="COG1574">
    <property type="taxonomic scope" value="Bacteria"/>
</dbReference>
<accession>A0A024QHC1</accession>
<dbReference type="PANTHER" id="PTHR22642:SF2">
    <property type="entry name" value="PROTEIN LONG AFTER FAR-RED 3"/>
    <property type="match status" value="1"/>
</dbReference>
<dbReference type="Gene3D" id="2.30.40.10">
    <property type="entry name" value="Urease, subunit C, domain 1"/>
    <property type="match status" value="1"/>
</dbReference>
<gene>
    <name evidence="2" type="primary">nfdA_7</name>
    <name evidence="2" type="ORF">BN990_04016</name>
</gene>
<reference evidence="2 3" key="1">
    <citation type="submission" date="2014-03" db="EMBL/GenBank/DDBJ databases">
        <authorList>
            <person name="Urmite Genomes U."/>
        </authorList>
    </citation>
    <scope>NUCLEOTIDE SEQUENCE [LARGE SCALE GENOMIC DNA]</scope>
    <source>
        <strain evidence="2 3">Vm-5</strain>
    </source>
</reference>
<reference evidence="3" key="2">
    <citation type="submission" date="2014-05" db="EMBL/GenBank/DDBJ databases">
        <title>Draft genome sequence of Virgibacillus massiliensis Vm-5.</title>
        <authorList>
            <person name="Khelaifia S."/>
            <person name="Croce O."/>
            <person name="Lagier J.C."/>
            <person name="Raoult D."/>
        </authorList>
    </citation>
    <scope>NUCLEOTIDE SEQUENCE [LARGE SCALE GENOMIC DNA]</scope>
    <source>
        <strain evidence="3">Vm-5</strain>
    </source>
</reference>
<organism evidence="2 3">
    <name type="scientific">Virgibacillus massiliensis</name>
    <dbReference type="NCBI Taxonomy" id="1462526"/>
    <lineage>
        <taxon>Bacteria</taxon>
        <taxon>Bacillati</taxon>
        <taxon>Bacillota</taxon>
        <taxon>Bacilli</taxon>
        <taxon>Bacillales</taxon>
        <taxon>Bacillaceae</taxon>
        <taxon>Virgibacillus</taxon>
    </lineage>
</organism>
<evidence type="ECO:0000259" key="1">
    <source>
        <dbReference type="Pfam" id="PF07969"/>
    </source>
</evidence>
<evidence type="ECO:0000313" key="2">
    <source>
        <dbReference type="EMBL" id="CDQ41642.1"/>
    </source>
</evidence>
<sequence>MQADLIIINGNVITMDEKKPRAEAVVVKDGLITYVGKTKDALSWKSKETEIRDVSGKTVMPGFIESHMHPTHYGLNLLEIDCRPESAPTIHAILQKIKELAARIPKGEWIRGWGWDDSKLKEGRIPTRWELDQAAPNHPVVLKRTCNHMVVVNSLALAISDIKKETNQPVGGHIECDDETAEPTGLLQEKAQGMVAAPEYDLEEMEKGMKLAQQDFVKWGITTVHDMATQNLELALYQQMLSKKQLKVRVRPWIWAIDQNGWKGLLEEVVALGIRSGFGNNMLRIQGVKYMLDGSVGGRTAAVAQPYEKDEKLGILYNDVDEIAPLFKQSLEAGLRVAVHGIGERAIEVALKAFEIAAKHLPIQRMRNRIEHCALPTENQLERMKQLELIAASSIGFLYHIGDSYLTNLGKERMNRVYPHRSFRDYGIIAPGNSDLPVTGGNPFTGIYAAITRKSITGQVLDEIQNISLDEALRAYTTDAAYSSWEEDLIGALQPSAHADMIILSHDPYEISPEQLLNIEVEQTFIGGQAVFSKESETVKG</sequence>
<protein>
    <submittedName>
        <fullName evidence="2">N-substituted formamide deformylase</fullName>
    </submittedName>
</protein>
<dbReference type="InterPro" id="IPR013108">
    <property type="entry name" value="Amidohydro_3"/>
</dbReference>
<dbReference type="InterPro" id="IPR011059">
    <property type="entry name" value="Metal-dep_hydrolase_composite"/>
</dbReference>
<dbReference type="InterPro" id="IPR032466">
    <property type="entry name" value="Metal_Hydrolase"/>
</dbReference>
<dbReference type="PANTHER" id="PTHR22642">
    <property type="entry name" value="IMIDAZOLONEPROPIONASE"/>
    <property type="match status" value="1"/>
</dbReference>
<dbReference type="STRING" id="1462526.BN990_04016"/>
<dbReference type="OrthoDB" id="9767366at2"/>
<dbReference type="AlphaFoldDB" id="A0A024QHC1"/>
<dbReference type="Gene3D" id="3.10.310.70">
    <property type="match status" value="1"/>
</dbReference>
<dbReference type="EMBL" id="CCDP010000003">
    <property type="protein sequence ID" value="CDQ41642.1"/>
    <property type="molecule type" value="Genomic_DNA"/>
</dbReference>
<dbReference type="Gene3D" id="3.20.20.140">
    <property type="entry name" value="Metal-dependent hydrolases"/>
    <property type="match status" value="1"/>
</dbReference>
<dbReference type="RefSeq" id="WP_038246349.1">
    <property type="nucleotide sequence ID" value="NZ_BNER01000005.1"/>
</dbReference>